<evidence type="ECO:0000313" key="2">
    <source>
        <dbReference type="Proteomes" id="UP001460888"/>
    </source>
</evidence>
<evidence type="ECO:0000313" key="1">
    <source>
        <dbReference type="EMBL" id="MES1929193.1"/>
    </source>
</evidence>
<comment type="caution">
    <text evidence="1">The sequence shown here is derived from an EMBL/GenBank/DDBJ whole genome shotgun (WGS) entry which is preliminary data.</text>
</comment>
<keyword evidence="2" id="KW-1185">Reference proteome</keyword>
<accession>A0ABV2AZZ4</accession>
<organism evidence="1 2">
    <name type="scientific">Salinisphaera dokdonensis CL-ES53</name>
    <dbReference type="NCBI Taxonomy" id="1304272"/>
    <lineage>
        <taxon>Bacteria</taxon>
        <taxon>Pseudomonadati</taxon>
        <taxon>Pseudomonadota</taxon>
        <taxon>Gammaproteobacteria</taxon>
        <taxon>Salinisphaerales</taxon>
        <taxon>Salinisphaeraceae</taxon>
        <taxon>Salinisphaera</taxon>
    </lineage>
</organism>
<reference evidence="1 2" key="1">
    <citation type="submission" date="2013-03" db="EMBL/GenBank/DDBJ databases">
        <title>Salinisphaera dokdonensis CL-ES53 Genome Sequencing.</title>
        <authorList>
            <person name="Li C."/>
            <person name="Lai Q."/>
            <person name="Shao Z."/>
        </authorList>
    </citation>
    <scope>NUCLEOTIDE SEQUENCE [LARGE SCALE GENOMIC DNA]</scope>
    <source>
        <strain evidence="1 2">CL-ES53</strain>
    </source>
</reference>
<sequence length="128" mass="14225">MATYRDDETYAVLGAAMEVHRVLGQGFAEPVYHEALTLEFEARGIAFHRELPLTIEYKGEALAAAYDADFLCFDNVLVELAALDTLTDRDHARVLACLKACGIDKALLINFGQTSLQYRRITRPDATS</sequence>
<dbReference type="Proteomes" id="UP001460888">
    <property type="component" value="Unassembled WGS sequence"/>
</dbReference>
<dbReference type="RefSeq" id="WP_353110685.1">
    <property type="nucleotide sequence ID" value="NZ_APND01000002.1"/>
</dbReference>
<proteinExistence type="predicted"/>
<dbReference type="Pfam" id="PF13366">
    <property type="entry name" value="PDDEXK_3"/>
    <property type="match status" value="1"/>
</dbReference>
<evidence type="ECO:0008006" key="3">
    <source>
        <dbReference type="Google" id="ProtNLM"/>
    </source>
</evidence>
<gene>
    <name evidence="1" type="ORF">SADO_08052</name>
</gene>
<dbReference type="InterPro" id="IPR026350">
    <property type="entry name" value="GxxExxY"/>
</dbReference>
<dbReference type="EMBL" id="APND01000002">
    <property type="protein sequence ID" value="MES1929193.1"/>
    <property type="molecule type" value="Genomic_DNA"/>
</dbReference>
<dbReference type="NCBIfam" id="TIGR04256">
    <property type="entry name" value="GxxExxY"/>
    <property type="match status" value="1"/>
</dbReference>
<protein>
    <recommendedName>
        <fullName evidence="3">GxxExxY protein</fullName>
    </recommendedName>
</protein>
<name>A0ABV2AZZ4_9GAMM</name>